<name>E4TKQ7_MARTH</name>
<protein>
    <submittedName>
        <fullName evidence="1">Uncharacterized protein</fullName>
    </submittedName>
</protein>
<accession>E4TKQ7</accession>
<sequence length="39" mass="4713">MTGVKISDFRPTINEIKRILKMFLYSIRATDREWPIMKI</sequence>
<keyword evidence="2" id="KW-1185">Reference proteome</keyword>
<organism evidence="1 2">
    <name type="scientific">Marivirga tractuosa (strain ATCC 23168 / DSM 4126 / NBRC 15989 / NCIMB 1408 / VKM B-1430 / H-43)</name>
    <name type="common">Microscilla tractuosa</name>
    <name type="synonym">Flexibacter tractuosus</name>
    <dbReference type="NCBI Taxonomy" id="643867"/>
    <lineage>
        <taxon>Bacteria</taxon>
        <taxon>Pseudomonadati</taxon>
        <taxon>Bacteroidota</taxon>
        <taxon>Cytophagia</taxon>
        <taxon>Cytophagales</taxon>
        <taxon>Marivirgaceae</taxon>
        <taxon>Marivirga</taxon>
    </lineage>
</organism>
<dbReference type="Proteomes" id="UP000008720">
    <property type="component" value="Chromosome"/>
</dbReference>
<dbReference type="AlphaFoldDB" id="E4TKQ7"/>
<dbReference type="HOGENOM" id="CLU_3312477_0_0_10"/>
<dbReference type="KEGG" id="mtt:Ftrac_1230"/>
<evidence type="ECO:0000313" key="1">
    <source>
        <dbReference type="EMBL" id="ADR21223.1"/>
    </source>
</evidence>
<gene>
    <name evidence="1" type="ordered locus">Ftrac_1230</name>
</gene>
<reference evidence="1 2" key="1">
    <citation type="journal article" date="2011" name="Stand. Genomic Sci.">
        <title>Complete genome sequence of Marivirga tractuosa type strain (H-43).</title>
        <authorList>
            <person name="Pagani I."/>
            <person name="Chertkov O."/>
            <person name="Lapidus A."/>
            <person name="Lucas S."/>
            <person name="Del Rio T.G."/>
            <person name="Tice H."/>
            <person name="Copeland A."/>
            <person name="Cheng J.F."/>
            <person name="Nolan M."/>
            <person name="Saunders E."/>
            <person name="Pitluck S."/>
            <person name="Held B."/>
            <person name="Goodwin L."/>
            <person name="Liolios K."/>
            <person name="Ovchinikova G."/>
            <person name="Ivanova N."/>
            <person name="Mavromatis K."/>
            <person name="Pati A."/>
            <person name="Chen A."/>
            <person name="Palaniappan K."/>
            <person name="Land M."/>
            <person name="Hauser L."/>
            <person name="Jeffries C.D."/>
            <person name="Detter J.C."/>
            <person name="Han C."/>
            <person name="Tapia R."/>
            <person name="Ngatchou-Djao O.D."/>
            <person name="Rohde M."/>
            <person name="Goker M."/>
            <person name="Spring S."/>
            <person name="Sikorski J."/>
            <person name="Woyke T."/>
            <person name="Bristow J."/>
            <person name="Eisen J.A."/>
            <person name="Markowitz V."/>
            <person name="Hugenholtz P."/>
            <person name="Klenk H.P."/>
            <person name="Kyrpides N.C."/>
        </authorList>
    </citation>
    <scope>NUCLEOTIDE SEQUENCE [LARGE SCALE GENOMIC DNA]</scope>
    <source>
        <strain evidence="2">ATCC 23168 / DSM 4126 / NBRC 15989 / NCIMB 1408 / VKM B-1430 / H-43</strain>
    </source>
</reference>
<proteinExistence type="predicted"/>
<dbReference type="EMBL" id="CP002349">
    <property type="protein sequence ID" value="ADR21223.1"/>
    <property type="molecule type" value="Genomic_DNA"/>
</dbReference>
<evidence type="ECO:0000313" key="2">
    <source>
        <dbReference type="Proteomes" id="UP000008720"/>
    </source>
</evidence>